<comment type="caution">
    <text evidence="1">The sequence shown here is derived from an EMBL/GenBank/DDBJ whole genome shotgun (WGS) entry which is preliminary data.</text>
</comment>
<organism evidence="1 2">
    <name type="scientific">Limosilactobacillus pontis</name>
    <dbReference type="NCBI Taxonomy" id="35787"/>
    <lineage>
        <taxon>Bacteria</taxon>
        <taxon>Bacillati</taxon>
        <taxon>Bacillota</taxon>
        <taxon>Bacilli</taxon>
        <taxon>Lactobacillales</taxon>
        <taxon>Lactobacillaceae</taxon>
        <taxon>Limosilactobacillus</taxon>
    </lineage>
</organism>
<protein>
    <submittedName>
        <fullName evidence="1">Uncharacterized protein</fullName>
    </submittedName>
</protein>
<name>A0ABT7UYS7_9LACO</name>
<evidence type="ECO:0000313" key="2">
    <source>
        <dbReference type="Proteomes" id="UP001529343"/>
    </source>
</evidence>
<dbReference type="RefSeq" id="WP_283594425.1">
    <property type="nucleotide sequence ID" value="NZ_JAUDDW010000025.1"/>
</dbReference>
<accession>A0ABT7UYS7</accession>
<dbReference type="Proteomes" id="UP001529343">
    <property type="component" value="Unassembled WGS sequence"/>
</dbReference>
<dbReference type="EMBL" id="JAUDDW010000025">
    <property type="protein sequence ID" value="MDM8266858.1"/>
    <property type="molecule type" value="Genomic_DNA"/>
</dbReference>
<evidence type="ECO:0000313" key="1">
    <source>
        <dbReference type="EMBL" id="MDM8266858.1"/>
    </source>
</evidence>
<keyword evidence="2" id="KW-1185">Reference proteome</keyword>
<gene>
    <name evidence="1" type="ORF">QUW44_06745</name>
</gene>
<proteinExistence type="predicted"/>
<reference evidence="2" key="1">
    <citation type="submission" date="2023-06" db="EMBL/GenBank/DDBJ databases">
        <title>Identification and characterization of horizontal gene transfer across gut microbiota members of farm animals based on homology search.</title>
        <authorList>
            <person name="Zeman M."/>
            <person name="Kubasova T."/>
            <person name="Jahodarova E."/>
            <person name="Nykrynova M."/>
            <person name="Rychlik I."/>
        </authorList>
    </citation>
    <scope>NUCLEOTIDE SEQUENCE [LARGE SCALE GENOMIC DNA]</scope>
    <source>
        <strain evidence="2">161_Gplus</strain>
    </source>
</reference>
<sequence>MDLEKIILELQSRVLYLSEKVDQLSSRVDELAADEVPADPTSNTQSASTRKTKIKGKISKNELVAGVKAALAGQIPANNIRKGTRREGSGIIISNGDRQLKLCLRGSGYYGKEDVSERMEYTGFSTINEATIMDEDGRMNYDFFVFGINHSDDPDQPHVEFFVFDQAQFKHLLEQKKANGANRVYYFYFGETTDGHYIDDRERDKTVLVDDEHGNWDAVVRQYNK</sequence>